<dbReference type="AlphaFoldDB" id="A0A4R2GBU4"/>
<proteinExistence type="predicted"/>
<feature type="transmembrane region" description="Helical" evidence="1">
    <location>
        <begin position="6"/>
        <end position="26"/>
    </location>
</feature>
<protein>
    <submittedName>
        <fullName evidence="2">Uncharacterized protein</fullName>
    </submittedName>
</protein>
<reference evidence="2 3" key="1">
    <citation type="submission" date="2019-03" db="EMBL/GenBank/DDBJ databases">
        <title>Genomic Encyclopedia of Type Strains, Phase IV (KMG-IV): sequencing the most valuable type-strain genomes for metagenomic binning, comparative biology and taxonomic classification.</title>
        <authorList>
            <person name="Goeker M."/>
        </authorList>
    </citation>
    <scope>NUCLEOTIDE SEQUENCE [LARGE SCALE GENOMIC DNA]</scope>
    <source>
        <strain evidence="2 3">DSM 24179</strain>
    </source>
</reference>
<keyword evidence="1" id="KW-1133">Transmembrane helix</keyword>
<keyword evidence="3" id="KW-1185">Reference proteome</keyword>
<evidence type="ECO:0000256" key="1">
    <source>
        <dbReference type="SAM" id="Phobius"/>
    </source>
</evidence>
<dbReference type="EMBL" id="SLWK01000016">
    <property type="protein sequence ID" value="TCO05416.1"/>
    <property type="molecule type" value="Genomic_DNA"/>
</dbReference>
<keyword evidence="1" id="KW-0472">Membrane</keyword>
<evidence type="ECO:0000313" key="3">
    <source>
        <dbReference type="Proteomes" id="UP000295221"/>
    </source>
</evidence>
<accession>A0A4R2GBU4</accession>
<organism evidence="2 3">
    <name type="scientific">Natronoflexus pectinivorans</name>
    <dbReference type="NCBI Taxonomy" id="682526"/>
    <lineage>
        <taxon>Bacteria</taxon>
        <taxon>Pseudomonadati</taxon>
        <taxon>Bacteroidota</taxon>
        <taxon>Bacteroidia</taxon>
        <taxon>Marinilabiliales</taxon>
        <taxon>Marinilabiliaceae</taxon>
        <taxon>Natronoflexus</taxon>
    </lineage>
</organism>
<name>A0A4R2GBU4_9BACT</name>
<dbReference type="Proteomes" id="UP000295221">
    <property type="component" value="Unassembled WGS sequence"/>
</dbReference>
<evidence type="ECO:0000313" key="2">
    <source>
        <dbReference type="EMBL" id="TCO05416.1"/>
    </source>
</evidence>
<gene>
    <name evidence="2" type="ORF">EV194_11648</name>
</gene>
<keyword evidence="1" id="KW-0812">Transmembrane</keyword>
<sequence length="49" mass="5809">MATRFSLLWILKFFTGMILIDFAICFRDLLEKLELLAPIFAFNKMHSLE</sequence>
<comment type="caution">
    <text evidence="2">The sequence shown here is derived from an EMBL/GenBank/DDBJ whole genome shotgun (WGS) entry which is preliminary data.</text>
</comment>